<dbReference type="Pfam" id="PF13557">
    <property type="entry name" value="Phenol_MetA_deg"/>
    <property type="match status" value="1"/>
</dbReference>
<keyword evidence="1" id="KW-0732">Signal</keyword>
<protein>
    <submittedName>
        <fullName evidence="2">Transporter</fullName>
    </submittedName>
</protein>
<dbReference type="Proteomes" id="UP001361239">
    <property type="component" value="Unassembled WGS sequence"/>
</dbReference>
<dbReference type="EMBL" id="JBBHJZ010000001">
    <property type="protein sequence ID" value="MEJ5975236.1"/>
    <property type="molecule type" value="Genomic_DNA"/>
</dbReference>
<evidence type="ECO:0000313" key="2">
    <source>
        <dbReference type="EMBL" id="MEJ5975236.1"/>
    </source>
</evidence>
<reference evidence="2 3" key="1">
    <citation type="submission" date="2024-03" db="EMBL/GenBank/DDBJ databases">
        <authorList>
            <person name="Jo J.-H."/>
        </authorList>
    </citation>
    <scope>NUCLEOTIDE SEQUENCE [LARGE SCALE GENOMIC DNA]</scope>
    <source>
        <strain evidence="2 3">PS1R-30</strain>
    </source>
</reference>
<sequence length="263" mass="27749">MFRYCPAIVLLAAATPAFADEARDFCADRPGLGTPTCTLAPGAAMVEIGAAAWDHTRDAASVEDEIALGDALFRLGVSETTELQFGLTGHVIQRNRDRATGAIDRVSGLGDGTIAIRQGLAGPNGKIALQAYVTVPLAKQPIGSGEWSGGLLLPFGFDLPRGFELDFTPEIDLAANENGDGHHFAWGGVVGLTHDLAENLSLTGELGALRDEDPSGHTTDARLALSLAWEPVERFQIDFEADAGLSDGAPDRTLAIGLAWQFR</sequence>
<evidence type="ECO:0000256" key="1">
    <source>
        <dbReference type="SAM" id="SignalP"/>
    </source>
</evidence>
<keyword evidence="3" id="KW-1185">Reference proteome</keyword>
<feature type="chain" id="PRO_5045255322" evidence="1">
    <location>
        <begin position="20"/>
        <end position="263"/>
    </location>
</feature>
<accession>A0ABU8RQ77</accession>
<name>A0ABU8RQ77_9SPHN</name>
<evidence type="ECO:0000313" key="3">
    <source>
        <dbReference type="Proteomes" id="UP001361239"/>
    </source>
</evidence>
<gene>
    <name evidence="2" type="ORF">WG901_01205</name>
</gene>
<feature type="signal peptide" evidence="1">
    <location>
        <begin position="1"/>
        <end position="19"/>
    </location>
</feature>
<dbReference type="RefSeq" id="WP_339585200.1">
    <property type="nucleotide sequence ID" value="NZ_JBBHJZ010000001.1"/>
</dbReference>
<comment type="caution">
    <text evidence="2">The sequence shown here is derived from an EMBL/GenBank/DDBJ whole genome shotgun (WGS) entry which is preliminary data.</text>
</comment>
<organism evidence="2 3">
    <name type="scientific">Novosphingobium anseongense</name>
    <dbReference type="NCBI Taxonomy" id="3133436"/>
    <lineage>
        <taxon>Bacteria</taxon>
        <taxon>Pseudomonadati</taxon>
        <taxon>Pseudomonadota</taxon>
        <taxon>Alphaproteobacteria</taxon>
        <taxon>Sphingomonadales</taxon>
        <taxon>Sphingomonadaceae</taxon>
        <taxon>Novosphingobium</taxon>
    </lineage>
</organism>
<proteinExistence type="predicted"/>
<dbReference type="InterPro" id="IPR025737">
    <property type="entry name" value="FApF"/>
</dbReference>